<accession>F3FZG1</accession>
<gene>
    <name evidence="1" type="primary">tolB</name>
    <name evidence="1" type="ORF">PSYJA_43901</name>
</gene>
<dbReference type="EMBL" id="AEAH01003815">
    <property type="protein sequence ID" value="EGH35603.1"/>
    <property type="molecule type" value="Genomic_DNA"/>
</dbReference>
<dbReference type="Proteomes" id="UP000004471">
    <property type="component" value="Unassembled WGS sequence"/>
</dbReference>
<evidence type="ECO:0000313" key="2">
    <source>
        <dbReference type="Proteomes" id="UP000004471"/>
    </source>
</evidence>
<sequence length="42" mass="4518">MINLFRGLLVVLCFASAMVSAEEKNILVTSGRAERAAPPTIK</sequence>
<evidence type="ECO:0000313" key="1">
    <source>
        <dbReference type="EMBL" id="EGH35603.1"/>
    </source>
</evidence>
<dbReference type="HOGENOM" id="CLU_3262597_0_0_6"/>
<name>F3FZG1_PSESX</name>
<dbReference type="AlphaFoldDB" id="F3FZG1"/>
<proteinExistence type="predicted"/>
<feature type="non-terminal residue" evidence="1">
    <location>
        <position position="42"/>
    </location>
</feature>
<organism evidence="1 2">
    <name type="scientific">Pseudomonas syringae pv. japonica str. M301072</name>
    <dbReference type="NCBI Taxonomy" id="629262"/>
    <lineage>
        <taxon>Bacteria</taxon>
        <taxon>Pseudomonadati</taxon>
        <taxon>Pseudomonadota</taxon>
        <taxon>Gammaproteobacteria</taxon>
        <taxon>Pseudomonadales</taxon>
        <taxon>Pseudomonadaceae</taxon>
        <taxon>Pseudomonas</taxon>
        <taxon>Pseudomonas syringae</taxon>
    </lineage>
</organism>
<comment type="caution">
    <text evidence="1">The sequence shown here is derived from an EMBL/GenBank/DDBJ whole genome shotgun (WGS) entry which is preliminary data.</text>
</comment>
<reference evidence="1 2" key="1">
    <citation type="journal article" date="2011" name="PLoS Pathog.">
        <title>Dynamic evolution of pathogenicity revealed by sequencing and comparative genomics of 19 Pseudomonas syringae isolates.</title>
        <authorList>
            <person name="Baltrus D.A."/>
            <person name="Nishimura M.T."/>
            <person name="Romanchuk A."/>
            <person name="Chang J.H."/>
            <person name="Mukhtar M.S."/>
            <person name="Cherkis K."/>
            <person name="Roach J."/>
            <person name="Grant S.R."/>
            <person name="Jones C.D."/>
            <person name="Dangl J.L."/>
        </authorList>
    </citation>
    <scope>NUCLEOTIDE SEQUENCE [LARGE SCALE GENOMIC DNA]</scope>
    <source>
        <strain evidence="2">M301072PT</strain>
    </source>
</reference>
<protein>
    <submittedName>
        <fullName evidence="1">Translocation protein TolB</fullName>
    </submittedName>
</protein>